<dbReference type="GO" id="GO:0005829">
    <property type="term" value="C:cytosol"/>
    <property type="evidence" value="ECO:0007669"/>
    <property type="project" value="TreeGrafter"/>
</dbReference>
<comment type="caution">
    <text evidence="9">The sequence shown here is derived from an EMBL/GenBank/DDBJ whole genome shotgun (WGS) entry which is preliminary data.</text>
</comment>
<dbReference type="InterPro" id="IPR029071">
    <property type="entry name" value="Ubiquitin-like_domsf"/>
</dbReference>
<protein>
    <recommendedName>
        <fullName evidence="5">UV excision repair protein RAD23</fullName>
    </recommendedName>
</protein>
<dbReference type="PRINTS" id="PR01839">
    <property type="entry name" value="RAD23PROTEIN"/>
</dbReference>
<keyword evidence="4 5" id="KW-0539">Nucleus</keyword>
<evidence type="ECO:0000313" key="10">
    <source>
        <dbReference type="Proteomes" id="UP000605970"/>
    </source>
</evidence>
<proteinExistence type="inferred from homology"/>
<dbReference type="EMBL" id="JABEBT010000002">
    <property type="protein sequence ID" value="KAF7639924.1"/>
    <property type="molecule type" value="Genomic_DNA"/>
</dbReference>
<evidence type="ECO:0000259" key="8">
    <source>
        <dbReference type="PROSITE" id="PS50053"/>
    </source>
</evidence>
<dbReference type="GO" id="GO:0043130">
    <property type="term" value="F:ubiquitin binding"/>
    <property type="evidence" value="ECO:0007669"/>
    <property type="project" value="UniProtKB-UniRule"/>
</dbReference>
<keyword evidence="2 5" id="KW-0227">DNA damage</keyword>
<evidence type="ECO:0000256" key="6">
    <source>
        <dbReference type="SAM" id="MobiDB-lite"/>
    </source>
</evidence>
<organism evidence="9 10">
    <name type="scientific">Meloidogyne graminicola</name>
    <dbReference type="NCBI Taxonomy" id="189291"/>
    <lineage>
        <taxon>Eukaryota</taxon>
        <taxon>Metazoa</taxon>
        <taxon>Ecdysozoa</taxon>
        <taxon>Nematoda</taxon>
        <taxon>Chromadorea</taxon>
        <taxon>Rhabditida</taxon>
        <taxon>Tylenchina</taxon>
        <taxon>Tylenchomorpha</taxon>
        <taxon>Tylenchoidea</taxon>
        <taxon>Meloidogynidae</taxon>
        <taxon>Meloidogyninae</taxon>
        <taxon>Meloidogyne</taxon>
    </lineage>
</organism>
<comment type="function">
    <text evidence="5">Multiubiquitin chain receptor involved in modulation of proteasomal degradation. Involved in nucleotide excision repair.</text>
</comment>
<dbReference type="GO" id="GO:0006289">
    <property type="term" value="P:nucleotide-excision repair"/>
    <property type="evidence" value="ECO:0007669"/>
    <property type="project" value="UniProtKB-UniRule"/>
</dbReference>
<feature type="domain" description="Ubiquitin-like" evidence="8">
    <location>
        <begin position="2"/>
        <end position="79"/>
    </location>
</feature>
<evidence type="ECO:0000256" key="1">
    <source>
        <dbReference type="ARBA" id="ARBA00022737"/>
    </source>
</evidence>
<dbReference type="PANTHER" id="PTHR10621">
    <property type="entry name" value="UV EXCISION REPAIR PROTEIN RAD23"/>
    <property type="match status" value="1"/>
</dbReference>
<dbReference type="GO" id="GO:0005654">
    <property type="term" value="C:nucleoplasm"/>
    <property type="evidence" value="ECO:0007669"/>
    <property type="project" value="TreeGrafter"/>
</dbReference>
<dbReference type="Pfam" id="PF09280">
    <property type="entry name" value="XPC-binding"/>
    <property type="match status" value="1"/>
</dbReference>
<dbReference type="AlphaFoldDB" id="A0A8T0A1G6"/>
<feature type="compositionally biased region" description="Basic and acidic residues" evidence="6">
    <location>
        <begin position="93"/>
        <end position="121"/>
    </location>
</feature>
<dbReference type="SUPFAM" id="SSF54236">
    <property type="entry name" value="Ubiquitin-like"/>
    <property type="match status" value="1"/>
</dbReference>
<name>A0A8T0A1G6_9BILA</name>
<dbReference type="SUPFAM" id="SSF46934">
    <property type="entry name" value="UBA-like"/>
    <property type="match status" value="2"/>
</dbReference>
<dbReference type="InterPro" id="IPR015940">
    <property type="entry name" value="UBA"/>
</dbReference>
<dbReference type="InterPro" id="IPR036353">
    <property type="entry name" value="XPC-bd_sf"/>
</dbReference>
<dbReference type="GO" id="GO:0031593">
    <property type="term" value="F:polyubiquitin modification-dependent protein binding"/>
    <property type="evidence" value="ECO:0007669"/>
    <property type="project" value="UniProtKB-UniRule"/>
</dbReference>
<dbReference type="OrthoDB" id="419317at2759"/>
<feature type="domain" description="UBA" evidence="7">
    <location>
        <begin position="283"/>
        <end position="323"/>
    </location>
</feature>
<dbReference type="InterPro" id="IPR004806">
    <property type="entry name" value="Rad23"/>
</dbReference>
<sequence>MPKIQLKTITQQSFEIDVEDSNTVLQLKNKIAETKGDDYPVEGQKLIYNGKVLEDEKIISELNIQPGKFVVVMVVKKFAQKPPVPSTTSTSTDETKKDTKEESKKEKTPPPKDNKKAEVPAEHQQAVDNITAMGYPREEVVRALKAAFFNADRAVEYLCNGIPEGLNLNQAAGGEASGDESGGEANANEGDGAQGIDFLANLPQFALLREMIRTDPAALPQILQQIAENRPELMEMIRNNQEQFLALLNAEGNAGEALPAAVGGGGEANNPGGPQAISIPVTESDRQAIERLCGMGFPEQLVIEAYLACDKNEDLAVNYILQRMEENQGGN</sequence>
<dbReference type="Pfam" id="PF00240">
    <property type="entry name" value="ubiquitin"/>
    <property type="match status" value="1"/>
</dbReference>
<dbReference type="FunFam" id="1.10.8.10:FF:000002">
    <property type="entry name" value="UV excision repair protein RAD23 homolog"/>
    <property type="match status" value="1"/>
</dbReference>
<dbReference type="PROSITE" id="PS50053">
    <property type="entry name" value="UBIQUITIN_2"/>
    <property type="match status" value="1"/>
</dbReference>
<dbReference type="SMART" id="SM00213">
    <property type="entry name" value="UBQ"/>
    <property type="match status" value="1"/>
</dbReference>
<keyword evidence="10" id="KW-1185">Reference proteome</keyword>
<evidence type="ECO:0000256" key="4">
    <source>
        <dbReference type="ARBA" id="ARBA00023242"/>
    </source>
</evidence>
<gene>
    <name evidence="9" type="ORF">Mgra_00000362</name>
</gene>
<evidence type="ECO:0000256" key="5">
    <source>
        <dbReference type="RuleBase" id="RU367049"/>
    </source>
</evidence>
<dbReference type="Gene3D" id="3.10.20.90">
    <property type="entry name" value="Phosphatidylinositol 3-kinase Catalytic Subunit, Chain A, domain 1"/>
    <property type="match status" value="1"/>
</dbReference>
<dbReference type="GO" id="GO:0003684">
    <property type="term" value="F:damaged DNA binding"/>
    <property type="evidence" value="ECO:0007669"/>
    <property type="project" value="UniProtKB-UniRule"/>
</dbReference>
<feature type="domain" description="UBA" evidence="7">
    <location>
        <begin position="121"/>
        <end position="161"/>
    </location>
</feature>
<keyword evidence="1" id="KW-0677">Repeat</keyword>
<evidence type="ECO:0000259" key="7">
    <source>
        <dbReference type="PROSITE" id="PS50030"/>
    </source>
</evidence>
<feature type="region of interest" description="Disordered" evidence="6">
    <location>
        <begin position="82"/>
        <end position="125"/>
    </location>
</feature>
<evidence type="ECO:0000256" key="3">
    <source>
        <dbReference type="ARBA" id="ARBA00023204"/>
    </source>
</evidence>
<accession>A0A8T0A1G6</accession>
<evidence type="ECO:0000313" key="9">
    <source>
        <dbReference type="EMBL" id="KAF7639924.1"/>
    </source>
</evidence>
<dbReference type="SUPFAM" id="SSF101238">
    <property type="entry name" value="XPC-binding domain"/>
    <property type="match status" value="1"/>
</dbReference>
<dbReference type="FunFam" id="3.10.20.90:FF:000254">
    <property type="entry name" value="UV excision repair protein Rad23"/>
    <property type="match status" value="1"/>
</dbReference>
<feature type="region of interest" description="Disordered" evidence="6">
    <location>
        <begin position="171"/>
        <end position="190"/>
    </location>
</feature>
<dbReference type="FunFam" id="1.10.8.10:FF:000003">
    <property type="entry name" value="UV excision repair protein RAD23 homolog"/>
    <property type="match status" value="1"/>
</dbReference>
<keyword evidence="3 5" id="KW-0234">DNA repair</keyword>
<dbReference type="InterPro" id="IPR009060">
    <property type="entry name" value="UBA-like_sf"/>
</dbReference>
<dbReference type="GO" id="GO:0043161">
    <property type="term" value="P:proteasome-mediated ubiquitin-dependent protein catabolic process"/>
    <property type="evidence" value="ECO:0007669"/>
    <property type="project" value="UniProtKB-UniRule"/>
</dbReference>
<dbReference type="Gene3D" id="1.10.8.10">
    <property type="entry name" value="DNA helicase RuvA subunit, C-terminal domain"/>
    <property type="match status" value="2"/>
</dbReference>
<dbReference type="PANTHER" id="PTHR10621:SF0">
    <property type="entry name" value="UV EXCISION REPAIR PROTEIN RAD23"/>
    <property type="match status" value="1"/>
</dbReference>
<dbReference type="PROSITE" id="PS50030">
    <property type="entry name" value="UBA"/>
    <property type="match status" value="2"/>
</dbReference>
<dbReference type="InterPro" id="IPR000626">
    <property type="entry name" value="Ubiquitin-like_dom"/>
</dbReference>
<dbReference type="SMART" id="SM00165">
    <property type="entry name" value="UBA"/>
    <property type="match status" value="2"/>
</dbReference>
<dbReference type="InterPro" id="IPR015360">
    <property type="entry name" value="XPC-bd"/>
</dbReference>
<dbReference type="GO" id="GO:0070628">
    <property type="term" value="F:proteasome binding"/>
    <property type="evidence" value="ECO:0007669"/>
    <property type="project" value="TreeGrafter"/>
</dbReference>
<dbReference type="Proteomes" id="UP000605970">
    <property type="component" value="Unassembled WGS sequence"/>
</dbReference>
<comment type="subcellular location">
    <subcellularLocation>
        <location evidence="5">Nucleus</location>
    </subcellularLocation>
    <subcellularLocation>
        <location evidence="5">Cytoplasm</location>
    </subcellularLocation>
</comment>
<comment type="similarity">
    <text evidence="5">Belongs to the RAD23 family.</text>
</comment>
<reference evidence="9" key="1">
    <citation type="journal article" date="2020" name="Ecol. Evol.">
        <title>Genome structure and content of the rice root-knot nematode (Meloidogyne graminicola).</title>
        <authorList>
            <person name="Phan N.T."/>
            <person name="Danchin E.G.J."/>
            <person name="Klopp C."/>
            <person name="Perfus-Barbeoch L."/>
            <person name="Kozlowski D.K."/>
            <person name="Koutsovoulos G.D."/>
            <person name="Lopez-Roques C."/>
            <person name="Bouchez O."/>
            <person name="Zahm M."/>
            <person name="Besnard G."/>
            <person name="Bellafiore S."/>
        </authorList>
    </citation>
    <scope>NUCLEOTIDE SEQUENCE</scope>
    <source>
        <strain evidence="9">VN-18</strain>
    </source>
</reference>
<dbReference type="CDD" id="cd01805">
    <property type="entry name" value="Ubl_Rad23"/>
    <property type="match status" value="1"/>
</dbReference>
<dbReference type="Pfam" id="PF00627">
    <property type="entry name" value="UBA"/>
    <property type="match status" value="2"/>
</dbReference>
<dbReference type="Gene3D" id="1.10.10.540">
    <property type="entry name" value="XPC-binding domain"/>
    <property type="match status" value="1"/>
</dbReference>
<evidence type="ECO:0000256" key="2">
    <source>
        <dbReference type="ARBA" id="ARBA00022763"/>
    </source>
</evidence>
<keyword evidence="5" id="KW-0963">Cytoplasm</keyword>
<dbReference type="CDD" id="cd14280">
    <property type="entry name" value="UBA1_Rad23_like"/>
    <property type="match status" value="1"/>
</dbReference>